<dbReference type="InterPro" id="IPR036691">
    <property type="entry name" value="Endo/exonu/phosph_ase_sf"/>
</dbReference>
<dbReference type="Proteomes" id="UP000005695">
    <property type="component" value="Unassembled WGS sequence"/>
</dbReference>
<dbReference type="GO" id="GO:0004527">
    <property type="term" value="F:exonuclease activity"/>
    <property type="evidence" value="ECO:0007669"/>
    <property type="project" value="UniProtKB-KW"/>
</dbReference>
<keyword evidence="3" id="KW-1185">Reference proteome</keyword>
<dbReference type="Gene3D" id="3.60.10.10">
    <property type="entry name" value="Endonuclease/exonuclease/phosphatase"/>
    <property type="match status" value="1"/>
</dbReference>
<keyword evidence="2" id="KW-0255">Endonuclease</keyword>
<name>Q1K3D6_DESA6</name>
<sequence>MTDTSLRLATWNIHMAVGSDGQRDLSRIIKVIRQLRADVIGLQEVDNQIDNDQDDLHRLATQTGQQIIAGPTMKRSRGDYGNALLTSLPVNNVERYDLSFKNREPRGLLIVELEWQHSPLHVAVTHLGLRPRERRDQVRRLCTHLTAKERTPLVLMGDFNEWFIWGRPLRRLKQHFGPIHSPATFPSRWPLLQLDHILTEPQKCLVKKDVYRHTSVRYASDHLPLVAEIR</sequence>
<dbReference type="GO" id="GO:0016020">
    <property type="term" value="C:membrane"/>
    <property type="evidence" value="ECO:0007669"/>
    <property type="project" value="GOC"/>
</dbReference>
<dbReference type="AlphaFoldDB" id="Q1K3D6"/>
<organism evidence="2 3">
    <name type="scientific">Desulfuromonas acetoxidans (strain DSM 684 / 11070)</name>
    <dbReference type="NCBI Taxonomy" id="281689"/>
    <lineage>
        <taxon>Bacteria</taxon>
        <taxon>Pseudomonadati</taxon>
        <taxon>Thermodesulfobacteriota</taxon>
        <taxon>Desulfuromonadia</taxon>
        <taxon>Desulfuromonadales</taxon>
        <taxon>Desulfuromonadaceae</taxon>
        <taxon>Desulfuromonas</taxon>
    </lineage>
</organism>
<evidence type="ECO:0000313" key="3">
    <source>
        <dbReference type="Proteomes" id="UP000005695"/>
    </source>
</evidence>
<protein>
    <submittedName>
        <fullName evidence="2">Endonuclease/exonuclease/phosphatase</fullName>
    </submittedName>
</protein>
<reference evidence="2" key="1">
    <citation type="submission" date="2006-05" db="EMBL/GenBank/DDBJ databases">
        <title>Annotation of the draft genome assembly of Desulfuromonas acetoxidans DSM 684.</title>
        <authorList>
            <consortium name="US DOE Joint Genome Institute (JGI-ORNL)"/>
            <person name="Larimer F."/>
            <person name="Land M."/>
            <person name="Hauser L."/>
        </authorList>
    </citation>
    <scope>NUCLEOTIDE SEQUENCE [LARGE SCALE GENOMIC DNA]</scope>
    <source>
        <strain evidence="2">DSM 684</strain>
    </source>
</reference>
<evidence type="ECO:0000313" key="2">
    <source>
        <dbReference type="EMBL" id="EAT17038.1"/>
    </source>
</evidence>
<dbReference type="GO" id="GO:0006506">
    <property type="term" value="P:GPI anchor biosynthetic process"/>
    <property type="evidence" value="ECO:0007669"/>
    <property type="project" value="TreeGrafter"/>
</dbReference>
<dbReference type="RefSeq" id="WP_005997928.1">
    <property type="nucleotide sequence ID" value="NZ_AAEW02000002.1"/>
</dbReference>
<keyword evidence="2" id="KW-0540">Nuclease</keyword>
<comment type="caution">
    <text evidence="2">The sequence shown here is derived from an EMBL/GenBank/DDBJ whole genome shotgun (WGS) entry which is preliminary data.</text>
</comment>
<proteinExistence type="predicted"/>
<reference evidence="2" key="2">
    <citation type="submission" date="2006-05" db="EMBL/GenBank/DDBJ databases">
        <title>Sequencing of the draft genome and assembly of Desulfuromonas acetoxidans DSM 684.</title>
        <authorList>
            <consortium name="US DOE Joint Genome Institute (JGI-PGF)"/>
            <person name="Copeland A."/>
            <person name="Lucas S."/>
            <person name="Lapidus A."/>
            <person name="Barry K."/>
            <person name="Detter J.C."/>
            <person name="Glavina del Rio T."/>
            <person name="Hammon N."/>
            <person name="Israni S."/>
            <person name="Dalin E."/>
            <person name="Tice H."/>
            <person name="Bruce D."/>
            <person name="Pitluck S."/>
            <person name="Richardson P."/>
        </authorList>
    </citation>
    <scope>NUCLEOTIDE SEQUENCE [LARGE SCALE GENOMIC DNA]</scope>
    <source>
        <strain evidence="2">DSM 684</strain>
    </source>
</reference>
<dbReference type="Pfam" id="PF03372">
    <property type="entry name" value="Exo_endo_phos"/>
    <property type="match status" value="1"/>
</dbReference>
<dbReference type="PANTHER" id="PTHR14859">
    <property type="entry name" value="CALCOFLUOR WHITE HYPERSENSITIVE PROTEIN PRECURSOR"/>
    <property type="match status" value="1"/>
</dbReference>
<evidence type="ECO:0000259" key="1">
    <source>
        <dbReference type="Pfam" id="PF03372"/>
    </source>
</evidence>
<dbReference type="OrthoDB" id="9813425at2"/>
<dbReference type="InterPro" id="IPR051916">
    <property type="entry name" value="GPI-anchor_lipid_remodeler"/>
</dbReference>
<dbReference type="InterPro" id="IPR005135">
    <property type="entry name" value="Endo/exonuclease/phosphatase"/>
</dbReference>
<keyword evidence="2" id="KW-0378">Hydrolase</keyword>
<dbReference type="PANTHER" id="PTHR14859:SF15">
    <property type="entry name" value="ENDONUCLEASE_EXONUCLEASE_PHOSPHATASE DOMAIN-CONTAINING PROTEIN"/>
    <property type="match status" value="1"/>
</dbReference>
<dbReference type="SUPFAM" id="SSF56219">
    <property type="entry name" value="DNase I-like"/>
    <property type="match status" value="1"/>
</dbReference>
<feature type="domain" description="Endonuclease/exonuclease/phosphatase" evidence="1">
    <location>
        <begin position="9"/>
        <end position="222"/>
    </location>
</feature>
<dbReference type="GO" id="GO:0004519">
    <property type="term" value="F:endonuclease activity"/>
    <property type="evidence" value="ECO:0007669"/>
    <property type="project" value="UniProtKB-KW"/>
</dbReference>
<accession>Q1K3D6</accession>
<dbReference type="EMBL" id="AAEW02000002">
    <property type="protein sequence ID" value="EAT17038.1"/>
    <property type="molecule type" value="Genomic_DNA"/>
</dbReference>
<gene>
    <name evidence="2" type="ORF">Dace_2904</name>
</gene>